<feature type="signal peptide" evidence="1">
    <location>
        <begin position="1"/>
        <end position="23"/>
    </location>
</feature>
<proteinExistence type="predicted"/>
<dbReference type="AlphaFoldDB" id="A0A815E8Q6"/>
<evidence type="ECO:0000313" key="3">
    <source>
        <dbReference type="Proteomes" id="UP000663889"/>
    </source>
</evidence>
<feature type="chain" id="PRO_5032978119" evidence="1">
    <location>
        <begin position="24"/>
        <end position="142"/>
    </location>
</feature>
<accession>A0A815E8Q6</accession>
<reference evidence="2" key="1">
    <citation type="submission" date="2021-02" db="EMBL/GenBank/DDBJ databases">
        <authorList>
            <person name="Nowell W R."/>
        </authorList>
    </citation>
    <scope>NUCLEOTIDE SEQUENCE</scope>
</reference>
<sequence>MVSIVIRCFVFVLFSRSIVRVKSQICQGMTQYERCSSNGGCVCLYIAGAINIGICSDELLAYCSELTACVGTNNLCYEPGYRCVHHPQCHNLPVCYPVPSYNRQLCPPIAVVNTTTTIPTTTITTAAISTTTTKTIQQLGKH</sequence>
<protein>
    <submittedName>
        <fullName evidence="2">Uncharacterized protein</fullName>
    </submittedName>
</protein>
<comment type="caution">
    <text evidence="2">The sequence shown here is derived from an EMBL/GenBank/DDBJ whole genome shotgun (WGS) entry which is preliminary data.</text>
</comment>
<keyword evidence="1" id="KW-0732">Signal</keyword>
<evidence type="ECO:0000256" key="1">
    <source>
        <dbReference type="SAM" id="SignalP"/>
    </source>
</evidence>
<dbReference type="EMBL" id="CAJNOU010002298">
    <property type="protein sequence ID" value="CAF1309199.1"/>
    <property type="molecule type" value="Genomic_DNA"/>
</dbReference>
<gene>
    <name evidence="2" type="ORF">SEV965_LOCUS26705</name>
</gene>
<dbReference type="Proteomes" id="UP000663889">
    <property type="component" value="Unassembled WGS sequence"/>
</dbReference>
<organism evidence="2 3">
    <name type="scientific">Rotaria sordida</name>
    <dbReference type="NCBI Taxonomy" id="392033"/>
    <lineage>
        <taxon>Eukaryota</taxon>
        <taxon>Metazoa</taxon>
        <taxon>Spiralia</taxon>
        <taxon>Gnathifera</taxon>
        <taxon>Rotifera</taxon>
        <taxon>Eurotatoria</taxon>
        <taxon>Bdelloidea</taxon>
        <taxon>Philodinida</taxon>
        <taxon>Philodinidae</taxon>
        <taxon>Rotaria</taxon>
    </lineage>
</organism>
<evidence type="ECO:0000313" key="2">
    <source>
        <dbReference type="EMBL" id="CAF1309199.1"/>
    </source>
</evidence>
<name>A0A815E8Q6_9BILA</name>